<dbReference type="GO" id="GO:0016994">
    <property type="term" value="F:precorrin-6A reductase activity"/>
    <property type="evidence" value="ECO:0007669"/>
    <property type="project" value="InterPro"/>
</dbReference>
<comment type="caution">
    <text evidence="4">The sequence shown here is derived from an EMBL/GenBank/DDBJ whole genome shotgun (WGS) entry which is preliminary data.</text>
</comment>
<keyword evidence="2" id="KW-0169">Cobalamin biosynthesis</keyword>
<protein>
    <submittedName>
        <fullName evidence="4">Cobalt-precorrin-6A reductase</fullName>
    </submittedName>
</protein>
<evidence type="ECO:0000313" key="4">
    <source>
        <dbReference type="EMBL" id="PSJ63764.1"/>
    </source>
</evidence>
<gene>
    <name evidence="4" type="ORF">C7I85_01155</name>
</gene>
<evidence type="ECO:0000256" key="2">
    <source>
        <dbReference type="ARBA" id="ARBA00022573"/>
    </source>
</evidence>
<dbReference type="NCBIfam" id="TIGR00715">
    <property type="entry name" value="precor6x_red"/>
    <property type="match status" value="1"/>
</dbReference>
<keyword evidence="5" id="KW-1185">Reference proteome</keyword>
<proteinExistence type="predicted"/>
<sequence length="256" mass="27202">MMTHRVLILGGTTEARQLAGRLAARADLSLTLSLAGRTVDPVAQPVPVRSGGFGGAEGLARYLRDERVELLIDATHPYAANISRNAAEAATVAGVPILALRRPGWEAVEGDRWTLVENAEEAVAALGEKPRRVFLALGRQEIAAFEGAPQHAYVIRSVDPVEPPLAVPNATYILARGPFAEADERDLLASHRIDAIVAKNSGGTATYGKIAAARELGIEVILFGRPDLPQVPHAQSVAELAGMVDHWLAPAEKRGV</sequence>
<reference evidence="4 5" key="1">
    <citation type="submission" date="2018-03" db="EMBL/GenBank/DDBJ databases">
        <title>The draft genome of Mesorhizobium soli JCM 19897.</title>
        <authorList>
            <person name="Li L."/>
            <person name="Liu L."/>
            <person name="Liang L."/>
            <person name="Wang T."/>
            <person name="Zhang X."/>
        </authorList>
    </citation>
    <scope>NUCLEOTIDE SEQUENCE [LARGE SCALE GENOMIC DNA]</scope>
    <source>
        <strain evidence="4 5">JCM 19897</strain>
    </source>
</reference>
<dbReference type="PANTHER" id="PTHR36925">
    <property type="entry name" value="COBALT-PRECORRIN-6A REDUCTASE"/>
    <property type="match status" value="1"/>
</dbReference>
<dbReference type="UniPathway" id="UPA00148"/>
<dbReference type="PANTHER" id="PTHR36925:SF1">
    <property type="entry name" value="COBALT-PRECORRIN-6A REDUCTASE"/>
    <property type="match status" value="1"/>
</dbReference>
<dbReference type="PROSITE" id="PS51014">
    <property type="entry name" value="COBK_CBIJ"/>
    <property type="match status" value="1"/>
</dbReference>
<dbReference type="OrthoDB" id="5183775at2"/>
<dbReference type="Pfam" id="PF02571">
    <property type="entry name" value="CbiJ"/>
    <property type="match status" value="1"/>
</dbReference>
<evidence type="ECO:0000256" key="1">
    <source>
        <dbReference type="ARBA" id="ARBA00004953"/>
    </source>
</evidence>
<dbReference type="NCBIfam" id="NF005968">
    <property type="entry name" value="PRK08057.1-2"/>
    <property type="match status" value="1"/>
</dbReference>
<dbReference type="Proteomes" id="UP000240653">
    <property type="component" value="Unassembled WGS sequence"/>
</dbReference>
<dbReference type="InterPro" id="IPR003723">
    <property type="entry name" value="Precorrin-6x_reduct"/>
</dbReference>
<organism evidence="4 5">
    <name type="scientific">Pseudaminobacter soli</name>
    <name type="common">ex Li et al. 2025</name>
    <dbReference type="NCBI Taxonomy" id="1295366"/>
    <lineage>
        <taxon>Bacteria</taxon>
        <taxon>Pseudomonadati</taxon>
        <taxon>Pseudomonadota</taxon>
        <taxon>Alphaproteobacteria</taxon>
        <taxon>Hyphomicrobiales</taxon>
        <taxon>Phyllobacteriaceae</taxon>
        <taxon>Pseudaminobacter</taxon>
    </lineage>
</organism>
<dbReference type="EMBL" id="PXYL01000001">
    <property type="protein sequence ID" value="PSJ63764.1"/>
    <property type="molecule type" value="Genomic_DNA"/>
</dbReference>
<evidence type="ECO:0000256" key="3">
    <source>
        <dbReference type="ARBA" id="ARBA00023002"/>
    </source>
</evidence>
<name>A0A2P7SMP2_9HYPH</name>
<comment type="pathway">
    <text evidence="1">Cofactor biosynthesis; adenosylcobalamin biosynthesis.</text>
</comment>
<evidence type="ECO:0000313" key="5">
    <source>
        <dbReference type="Proteomes" id="UP000240653"/>
    </source>
</evidence>
<dbReference type="GO" id="GO:0009236">
    <property type="term" value="P:cobalamin biosynthetic process"/>
    <property type="evidence" value="ECO:0007669"/>
    <property type="project" value="UniProtKB-UniPathway"/>
</dbReference>
<accession>A0A2P7SMP2</accession>
<dbReference type="AlphaFoldDB" id="A0A2P7SMP2"/>
<keyword evidence="3" id="KW-0560">Oxidoreductase</keyword>